<evidence type="ECO:0000313" key="11">
    <source>
        <dbReference type="Proteomes" id="UP000470470"/>
    </source>
</evidence>
<dbReference type="Gene3D" id="1.10.630.10">
    <property type="entry name" value="Cytochrome P450"/>
    <property type="match status" value="1"/>
</dbReference>
<dbReference type="PANTHER" id="PTHR24286">
    <property type="entry name" value="CYTOCHROME P450 26"/>
    <property type="match status" value="1"/>
</dbReference>
<evidence type="ECO:0000256" key="6">
    <source>
        <dbReference type="ARBA" id="ARBA00023004"/>
    </source>
</evidence>
<keyword evidence="11" id="KW-1185">Reference proteome</keyword>
<dbReference type="CDD" id="cd11067">
    <property type="entry name" value="CYP152"/>
    <property type="match status" value="1"/>
</dbReference>
<sequence>MPRAPRLDATLPMLAQGYAWFPDRRRATGRNTLQTRVMGLRTLGLEGPAAAEFFYDERNVQRRTAMPEPVLSTLFGHGAVHTLDGEAHRVRKALFLTLLTREGVTDLVGRTAAAWDAAVPQWADRERVVLFQESAQVLTRGVSGWAGLTLDDDEVPAFAADLTAMVDGFATAGRRHWRARRARARREAWLAGVVQDVRRGATVARPGSALDVVARHRDLDGQLLHPRVAAVELLNTIRPTVAVAWFMAFSAHALHRWPEVAASLRAAGPEQLGERGYAWAFAHEVRRFYPFAPFTGGRAARDLEWDGERVPAGSMVLLDIWGQDHDPELWEEPFAFRPERFVGREIGPFELIPQGGGSPVTGHRCPGEDLTIALLQTLVPRLAALRYEVPEQDLEISLRRIPALPASRVVLAGVRPAPTGDGVAQRPAAAGVDAQRER</sequence>
<organism evidence="10 11">
    <name type="scientific">Goekera deserti</name>
    <dbReference type="NCBI Taxonomy" id="2497753"/>
    <lineage>
        <taxon>Bacteria</taxon>
        <taxon>Bacillati</taxon>
        <taxon>Actinomycetota</taxon>
        <taxon>Actinomycetes</taxon>
        <taxon>Geodermatophilales</taxon>
        <taxon>Geodermatophilaceae</taxon>
        <taxon>Goekera</taxon>
    </lineage>
</organism>
<dbReference type="SUPFAM" id="SSF48264">
    <property type="entry name" value="Cytochrome P450"/>
    <property type="match status" value="1"/>
</dbReference>
<dbReference type="AlphaFoldDB" id="A0A7K3WF19"/>
<gene>
    <name evidence="10" type="ORF">G1H19_13240</name>
</gene>
<keyword evidence="7" id="KW-0503">Monooxygenase</keyword>
<keyword evidence="3 8" id="KW-0349">Heme</keyword>
<keyword evidence="4 8" id="KW-0479">Metal-binding</keyword>
<dbReference type="InterPro" id="IPR036396">
    <property type="entry name" value="Cyt_P450_sf"/>
</dbReference>
<dbReference type="GO" id="GO:0005506">
    <property type="term" value="F:iron ion binding"/>
    <property type="evidence" value="ECO:0007669"/>
    <property type="project" value="InterPro"/>
</dbReference>
<feature type="binding site" description="axial binding residue" evidence="8">
    <location>
        <position position="365"/>
    </location>
    <ligand>
        <name>heme</name>
        <dbReference type="ChEBI" id="CHEBI:30413"/>
    </ligand>
    <ligandPart>
        <name>Fe</name>
        <dbReference type="ChEBI" id="CHEBI:18248"/>
    </ligandPart>
</feature>
<dbReference type="GO" id="GO:0020037">
    <property type="term" value="F:heme binding"/>
    <property type="evidence" value="ECO:0007669"/>
    <property type="project" value="InterPro"/>
</dbReference>
<comment type="similarity">
    <text evidence="2">Belongs to the cytochrome P450 family.</text>
</comment>
<evidence type="ECO:0000313" key="10">
    <source>
        <dbReference type="EMBL" id="NEL54966.1"/>
    </source>
</evidence>
<accession>A0A7K3WF19</accession>
<dbReference type="GO" id="GO:0016125">
    <property type="term" value="P:sterol metabolic process"/>
    <property type="evidence" value="ECO:0007669"/>
    <property type="project" value="TreeGrafter"/>
</dbReference>
<evidence type="ECO:0000256" key="8">
    <source>
        <dbReference type="PIRSR" id="PIRSR602401-1"/>
    </source>
</evidence>
<dbReference type="Pfam" id="PF00067">
    <property type="entry name" value="p450"/>
    <property type="match status" value="1"/>
</dbReference>
<comment type="caution">
    <text evidence="10">The sequence shown here is derived from an EMBL/GenBank/DDBJ whole genome shotgun (WGS) entry which is preliminary data.</text>
</comment>
<dbReference type="GO" id="GO:0004497">
    <property type="term" value="F:monooxygenase activity"/>
    <property type="evidence" value="ECO:0007669"/>
    <property type="project" value="UniProtKB-KW"/>
</dbReference>
<protein>
    <submittedName>
        <fullName evidence="10">Cytochrome P450</fullName>
    </submittedName>
</protein>
<evidence type="ECO:0000256" key="4">
    <source>
        <dbReference type="ARBA" id="ARBA00022723"/>
    </source>
</evidence>
<feature type="region of interest" description="Disordered" evidence="9">
    <location>
        <begin position="416"/>
        <end position="438"/>
    </location>
</feature>
<evidence type="ECO:0000256" key="7">
    <source>
        <dbReference type="ARBA" id="ARBA00023033"/>
    </source>
</evidence>
<name>A0A7K3WF19_9ACTN</name>
<reference evidence="10 11" key="1">
    <citation type="submission" date="2020-02" db="EMBL/GenBank/DDBJ databases">
        <title>The whole genome sequence of CPCC 205119.</title>
        <authorList>
            <person name="Jiang Z."/>
        </authorList>
    </citation>
    <scope>NUCLEOTIDE SEQUENCE [LARGE SCALE GENOMIC DNA]</scope>
    <source>
        <strain evidence="10 11">CPCC 205119</strain>
    </source>
</reference>
<keyword evidence="5" id="KW-0560">Oxidoreductase</keyword>
<keyword evidence="6 8" id="KW-0408">Iron</keyword>
<dbReference type="InterPro" id="IPR002401">
    <property type="entry name" value="Cyt_P450_E_grp-I"/>
</dbReference>
<dbReference type="PANTHER" id="PTHR24286:SF24">
    <property type="entry name" value="LANOSTEROL 14-ALPHA DEMETHYLASE"/>
    <property type="match status" value="1"/>
</dbReference>
<evidence type="ECO:0000256" key="3">
    <source>
        <dbReference type="ARBA" id="ARBA00022617"/>
    </source>
</evidence>
<dbReference type="Proteomes" id="UP000470470">
    <property type="component" value="Unassembled WGS sequence"/>
</dbReference>
<evidence type="ECO:0000256" key="9">
    <source>
        <dbReference type="SAM" id="MobiDB-lite"/>
    </source>
</evidence>
<proteinExistence type="inferred from homology"/>
<dbReference type="GO" id="GO:0016705">
    <property type="term" value="F:oxidoreductase activity, acting on paired donors, with incorporation or reduction of molecular oxygen"/>
    <property type="evidence" value="ECO:0007669"/>
    <property type="project" value="InterPro"/>
</dbReference>
<evidence type="ECO:0000256" key="2">
    <source>
        <dbReference type="ARBA" id="ARBA00010617"/>
    </source>
</evidence>
<evidence type="ECO:0000256" key="1">
    <source>
        <dbReference type="ARBA" id="ARBA00001971"/>
    </source>
</evidence>
<comment type="cofactor">
    <cofactor evidence="1 8">
        <name>heme</name>
        <dbReference type="ChEBI" id="CHEBI:30413"/>
    </cofactor>
</comment>
<dbReference type="EMBL" id="JAAGWK010000019">
    <property type="protein sequence ID" value="NEL54966.1"/>
    <property type="molecule type" value="Genomic_DNA"/>
</dbReference>
<dbReference type="RefSeq" id="WP_152729480.1">
    <property type="nucleotide sequence ID" value="NZ_JAABOZ010000003.1"/>
</dbReference>
<evidence type="ECO:0000256" key="5">
    <source>
        <dbReference type="ARBA" id="ARBA00023002"/>
    </source>
</evidence>
<dbReference type="InterPro" id="IPR001128">
    <property type="entry name" value="Cyt_P450"/>
</dbReference>
<dbReference type="PRINTS" id="PR00463">
    <property type="entry name" value="EP450I"/>
</dbReference>